<comment type="subcellular location">
    <subcellularLocation>
        <location evidence="1">Cell inner membrane</location>
        <topology evidence="1">Multi-pass membrane protein</topology>
    </subcellularLocation>
</comment>
<dbReference type="PANTHER" id="PTHR35011:SF2">
    <property type="entry name" value="2,3-DIKETO-L-GULONATE TRAP TRANSPORTER SMALL PERMEASE PROTEIN YIAM"/>
    <property type="match status" value="1"/>
</dbReference>
<dbReference type="Pfam" id="PF04290">
    <property type="entry name" value="DctQ"/>
    <property type="match status" value="1"/>
</dbReference>
<dbReference type="InterPro" id="IPR007387">
    <property type="entry name" value="TRAP_DctQ"/>
</dbReference>
<evidence type="ECO:0000256" key="6">
    <source>
        <dbReference type="ARBA" id="ARBA00022989"/>
    </source>
</evidence>
<comment type="similarity">
    <text evidence="8">Belongs to the TRAP transporter small permease family.</text>
</comment>
<keyword evidence="7 9" id="KW-0472">Membrane</keyword>
<evidence type="ECO:0000313" key="12">
    <source>
        <dbReference type="Proteomes" id="UP001158066"/>
    </source>
</evidence>
<feature type="transmembrane region" description="Helical" evidence="9">
    <location>
        <begin position="85"/>
        <end position="108"/>
    </location>
</feature>
<dbReference type="AlphaFoldDB" id="A0AA45WT09"/>
<evidence type="ECO:0000256" key="9">
    <source>
        <dbReference type="SAM" id="Phobius"/>
    </source>
</evidence>
<evidence type="ECO:0000256" key="5">
    <source>
        <dbReference type="ARBA" id="ARBA00022692"/>
    </source>
</evidence>
<accession>A0AA45WT09</accession>
<feature type="transmembrane region" description="Helical" evidence="9">
    <location>
        <begin position="12"/>
        <end position="32"/>
    </location>
</feature>
<keyword evidence="3" id="KW-1003">Cell membrane</keyword>
<dbReference type="GO" id="GO:0015740">
    <property type="term" value="P:C4-dicarboxylate transport"/>
    <property type="evidence" value="ECO:0007669"/>
    <property type="project" value="TreeGrafter"/>
</dbReference>
<evidence type="ECO:0000256" key="4">
    <source>
        <dbReference type="ARBA" id="ARBA00022519"/>
    </source>
</evidence>
<comment type="caution">
    <text evidence="11">The sequence shown here is derived from an EMBL/GenBank/DDBJ whole genome shotgun (WGS) entry which is preliminary data.</text>
</comment>
<dbReference type="GO" id="GO:0022857">
    <property type="term" value="F:transmembrane transporter activity"/>
    <property type="evidence" value="ECO:0007669"/>
    <property type="project" value="TreeGrafter"/>
</dbReference>
<dbReference type="PANTHER" id="PTHR35011">
    <property type="entry name" value="2,3-DIKETO-L-GULONATE TRAP TRANSPORTER SMALL PERMEASE PROTEIN YIAM"/>
    <property type="match status" value="1"/>
</dbReference>
<sequence length="159" mass="17871">MHALKRIVDSVVEKFCIFLYSGLVALVTWQVFTRFVLNDPSVVSEELAKVCFVWLVLFGAAYVFGERGHMAIEFIRNKFPVKLKLSLSIFIELVIFSFSMAILVIGGYKVTMMTMGQSSAALRVPVGYIYAALPLSGSLIVFYTLNNIVKLFQKRVAIE</sequence>
<keyword evidence="2" id="KW-0813">Transport</keyword>
<keyword evidence="4" id="KW-0997">Cell inner membrane</keyword>
<reference evidence="11" key="1">
    <citation type="submission" date="2017-05" db="EMBL/GenBank/DDBJ databases">
        <authorList>
            <person name="Varghese N."/>
            <person name="Submissions S."/>
        </authorList>
    </citation>
    <scope>NUCLEOTIDE SEQUENCE</scope>
    <source>
        <strain evidence="11">Su22</strain>
    </source>
</reference>
<name>A0AA45WT09_9CLOT</name>
<keyword evidence="5 9" id="KW-0812">Transmembrane</keyword>
<dbReference type="RefSeq" id="WP_283407645.1">
    <property type="nucleotide sequence ID" value="NZ_FXUF01000001.1"/>
</dbReference>
<evidence type="ECO:0000259" key="10">
    <source>
        <dbReference type="Pfam" id="PF04290"/>
    </source>
</evidence>
<dbReference type="InterPro" id="IPR055348">
    <property type="entry name" value="DctQ"/>
</dbReference>
<feature type="domain" description="Tripartite ATP-independent periplasmic transporters DctQ component" evidence="10">
    <location>
        <begin position="23"/>
        <end position="153"/>
    </location>
</feature>
<evidence type="ECO:0000256" key="1">
    <source>
        <dbReference type="ARBA" id="ARBA00004429"/>
    </source>
</evidence>
<evidence type="ECO:0000313" key="11">
    <source>
        <dbReference type="EMBL" id="SMP39870.1"/>
    </source>
</evidence>
<dbReference type="Proteomes" id="UP001158066">
    <property type="component" value="Unassembled WGS sequence"/>
</dbReference>
<keyword evidence="12" id="KW-1185">Reference proteome</keyword>
<evidence type="ECO:0000256" key="3">
    <source>
        <dbReference type="ARBA" id="ARBA00022475"/>
    </source>
</evidence>
<gene>
    <name evidence="11" type="ORF">SAMN06296020_101289</name>
</gene>
<evidence type="ECO:0000256" key="8">
    <source>
        <dbReference type="ARBA" id="ARBA00038436"/>
    </source>
</evidence>
<evidence type="ECO:0000256" key="2">
    <source>
        <dbReference type="ARBA" id="ARBA00022448"/>
    </source>
</evidence>
<proteinExistence type="inferred from homology"/>
<feature type="transmembrane region" description="Helical" evidence="9">
    <location>
        <begin position="128"/>
        <end position="145"/>
    </location>
</feature>
<dbReference type="GO" id="GO:0005886">
    <property type="term" value="C:plasma membrane"/>
    <property type="evidence" value="ECO:0007669"/>
    <property type="project" value="UniProtKB-SubCell"/>
</dbReference>
<protein>
    <submittedName>
        <fullName evidence="11">TRAP-type C4-dicarboxylate transport system, small permease component</fullName>
    </submittedName>
</protein>
<keyword evidence="6 9" id="KW-1133">Transmembrane helix</keyword>
<evidence type="ECO:0000256" key="7">
    <source>
        <dbReference type="ARBA" id="ARBA00023136"/>
    </source>
</evidence>
<dbReference type="EMBL" id="FXUF01000001">
    <property type="protein sequence ID" value="SMP39870.1"/>
    <property type="molecule type" value="Genomic_DNA"/>
</dbReference>
<organism evidence="11 12">
    <name type="scientific">Anoxynatronum buryatiense</name>
    <dbReference type="NCBI Taxonomy" id="489973"/>
    <lineage>
        <taxon>Bacteria</taxon>
        <taxon>Bacillati</taxon>
        <taxon>Bacillota</taxon>
        <taxon>Clostridia</taxon>
        <taxon>Eubacteriales</taxon>
        <taxon>Clostridiaceae</taxon>
        <taxon>Anoxynatronum</taxon>
    </lineage>
</organism>
<feature type="transmembrane region" description="Helical" evidence="9">
    <location>
        <begin position="47"/>
        <end position="64"/>
    </location>
</feature>